<dbReference type="EMBL" id="MU864493">
    <property type="protein sequence ID" value="KAK4184343.1"/>
    <property type="molecule type" value="Genomic_DNA"/>
</dbReference>
<dbReference type="GO" id="GO:0008270">
    <property type="term" value="F:zinc ion binding"/>
    <property type="evidence" value="ECO:0007669"/>
    <property type="project" value="InterPro"/>
</dbReference>
<evidence type="ECO:0000313" key="5">
    <source>
        <dbReference type="Proteomes" id="UP001302126"/>
    </source>
</evidence>
<protein>
    <recommendedName>
        <fullName evidence="3">Zn(2)-C6 fungal-type domain-containing protein</fullName>
    </recommendedName>
</protein>
<reference evidence="4" key="2">
    <citation type="submission" date="2023-05" db="EMBL/GenBank/DDBJ databases">
        <authorList>
            <consortium name="Lawrence Berkeley National Laboratory"/>
            <person name="Steindorff A."/>
            <person name="Hensen N."/>
            <person name="Bonometti L."/>
            <person name="Westerberg I."/>
            <person name="Brannstrom I.O."/>
            <person name="Guillou S."/>
            <person name="Cros-Aarteil S."/>
            <person name="Calhoun S."/>
            <person name="Haridas S."/>
            <person name="Kuo A."/>
            <person name="Mondo S."/>
            <person name="Pangilinan J."/>
            <person name="Riley R."/>
            <person name="Labutti K."/>
            <person name="Andreopoulos B."/>
            <person name="Lipzen A."/>
            <person name="Chen C."/>
            <person name="Yanf M."/>
            <person name="Daum C."/>
            <person name="Ng V."/>
            <person name="Clum A."/>
            <person name="Ohm R."/>
            <person name="Martin F."/>
            <person name="Silar P."/>
            <person name="Natvig D."/>
            <person name="Lalanne C."/>
            <person name="Gautier V."/>
            <person name="Ament-Velasquez S.L."/>
            <person name="Kruys A."/>
            <person name="Hutchinson M.I."/>
            <person name="Powell A.J."/>
            <person name="Barry K."/>
            <person name="Miller A.N."/>
            <person name="Grigoriev I.V."/>
            <person name="Debuchy R."/>
            <person name="Gladieux P."/>
            <person name="Thoren M.H."/>
            <person name="Johannesson H."/>
        </authorList>
    </citation>
    <scope>NUCLEOTIDE SEQUENCE</scope>
    <source>
        <strain evidence="4">PSN309</strain>
    </source>
</reference>
<keyword evidence="2" id="KW-0812">Transmembrane</keyword>
<keyword evidence="2" id="KW-0472">Membrane</keyword>
<organism evidence="4 5">
    <name type="scientific">Podospora australis</name>
    <dbReference type="NCBI Taxonomy" id="1536484"/>
    <lineage>
        <taxon>Eukaryota</taxon>
        <taxon>Fungi</taxon>
        <taxon>Dikarya</taxon>
        <taxon>Ascomycota</taxon>
        <taxon>Pezizomycotina</taxon>
        <taxon>Sordariomycetes</taxon>
        <taxon>Sordariomycetidae</taxon>
        <taxon>Sordariales</taxon>
        <taxon>Podosporaceae</taxon>
        <taxon>Podospora</taxon>
    </lineage>
</organism>
<proteinExistence type="predicted"/>
<dbReference type="PROSITE" id="PS00463">
    <property type="entry name" value="ZN2_CY6_FUNGAL_1"/>
    <property type="match status" value="1"/>
</dbReference>
<comment type="caution">
    <text evidence="4">The sequence shown here is derived from an EMBL/GenBank/DDBJ whole genome shotgun (WGS) entry which is preliminary data.</text>
</comment>
<dbReference type="Proteomes" id="UP001302126">
    <property type="component" value="Unassembled WGS sequence"/>
</dbReference>
<dbReference type="SMART" id="SM00066">
    <property type="entry name" value="GAL4"/>
    <property type="match status" value="1"/>
</dbReference>
<dbReference type="GO" id="GO:0000981">
    <property type="term" value="F:DNA-binding transcription factor activity, RNA polymerase II-specific"/>
    <property type="evidence" value="ECO:0007669"/>
    <property type="project" value="InterPro"/>
</dbReference>
<accession>A0AAN7AEL0</accession>
<evidence type="ECO:0000259" key="3">
    <source>
        <dbReference type="PROSITE" id="PS50048"/>
    </source>
</evidence>
<name>A0AAN7AEL0_9PEZI</name>
<dbReference type="InterPro" id="IPR053175">
    <property type="entry name" value="DHMBA_Reg_Transcription_Factor"/>
</dbReference>
<keyword evidence="1" id="KW-0539">Nucleus</keyword>
<gene>
    <name evidence="4" type="ORF">QBC35DRAFT_506104</name>
</gene>
<reference evidence="4" key="1">
    <citation type="journal article" date="2023" name="Mol. Phylogenet. Evol.">
        <title>Genome-scale phylogeny and comparative genomics of the fungal order Sordariales.</title>
        <authorList>
            <person name="Hensen N."/>
            <person name="Bonometti L."/>
            <person name="Westerberg I."/>
            <person name="Brannstrom I.O."/>
            <person name="Guillou S."/>
            <person name="Cros-Aarteil S."/>
            <person name="Calhoun S."/>
            <person name="Haridas S."/>
            <person name="Kuo A."/>
            <person name="Mondo S."/>
            <person name="Pangilinan J."/>
            <person name="Riley R."/>
            <person name="LaButti K."/>
            <person name="Andreopoulos B."/>
            <person name="Lipzen A."/>
            <person name="Chen C."/>
            <person name="Yan M."/>
            <person name="Daum C."/>
            <person name="Ng V."/>
            <person name="Clum A."/>
            <person name="Steindorff A."/>
            <person name="Ohm R.A."/>
            <person name="Martin F."/>
            <person name="Silar P."/>
            <person name="Natvig D.O."/>
            <person name="Lalanne C."/>
            <person name="Gautier V."/>
            <person name="Ament-Velasquez S.L."/>
            <person name="Kruys A."/>
            <person name="Hutchinson M.I."/>
            <person name="Powell A.J."/>
            <person name="Barry K."/>
            <person name="Miller A.N."/>
            <person name="Grigoriev I.V."/>
            <person name="Debuchy R."/>
            <person name="Gladieux P."/>
            <person name="Hiltunen Thoren M."/>
            <person name="Johannesson H."/>
        </authorList>
    </citation>
    <scope>NUCLEOTIDE SEQUENCE</scope>
    <source>
        <strain evidence="4">PSN309</strain>
    </source>
</reference>
<dbReference type="PANTHER" id="PTHR38791:SF12">
    <property type="entry name" value="TRANSCRIPTION FACTOR DOMAIN-CONTAINING PROTEIN-RELATED"/>
    <property type="match status" value="1"/>
</dbReference>
<dbReference type="InterPro" id="IPR036864">
    <property type="entry name" value="Zn2-C6_fun-type_DNA-bd_sf"/>
</dbReference>
<keyword evidence="2" id="KW-1133">Transmembrane helix</keyword>
<dbReference type="Pfam" id="PF00172">
    <property type="entry name" value="Zn_clus"/>
    <property type="match status" value="1"/>
</dbReference>
<dbReference type="AlphaFoldDB" id="A0AAN7AEL0"/>
<evidence type="ECO:0000256" key="2">
    <source>
        <dbReference type="SAM" id="Phobius"/>
    </source>
</evidence>
<dbReference type="Pfam" id="PF11951">
    <property type="entry name" value="Fungal_trans_2"/>
    <property type="match status" value="1"/>
</dbReference>
<evidence type="ECO:0000256" key="1">
    <source>
        <dbReference type="ARBA" id="ARBA00023242"/>
    </source>
</evidence>
<dbReference type="InterPro" id="IPR021858">
    <property type="entry name" value="Fun_TF"/>
</dbReference>
<dbReference type="Gene3D" id="4.10.240.10">
    <property type="entry name" value="Zn(2)-C6 fungal-type DNA-binding domain"/>
    <property type="match status" value="1"/>
</dbReference>
<dbReference type="CDD" id="cd00067">
    <property type="entry name" value="GAL4"/>
    <property type="match status" value="1"/>
</dbReference>
<dbReference type="SUPFAM" id="SSF57701">
    <property type="entry name" value="Zn2/Cys6 DNA-binding domain"/>
    <property type="match status" value="1"/>
</dbReference>
<evidence type="ECO:0000313" key="4">
    <source>
        <dbReference type="EMBL" id="KAK4184343.1"/>
    </source>
</evidence>
<sequence>MSTELRGTARYELLSLICVINKVAIMVFPGRFSTGCLRCRQRKVKCDETKPGCRRCSIYGKPCTGYTDQFHFRHTRVKSESAAPPSPPVRQAQQLRRQSYEYQPHDVAVVPRAPEVSYEHASLCYFVSRFVSPDPADGFPAGHLSFLPGIYDNTKHGLLETATLSVAQMAAYNKFGGDKFKVQSYQNYGKAIRLLQDAVQSEDQATDDKVIAAILLLCTLKDINGEEAGDPSAHAPGLFYLIEKRGHQQMATSRGTELFFLALIRLQVYAFLHEDDAYVDPGAITTMWGVFDPLLRAMSFMSKTLSLRHKLMSFYDPSNTALPPSTSDTPIQPDHASVIQGCFEALDDFHAWDTEAAAYWQSMFEGRGVPTALGQAASRAPQGYDVETACTIILIRSARLILLMSMIAYIPDMADWGTLVLEQEVDMTINDILACVPYALGDVRPDGQPGSVQHDGAAAIMIHQSIRLVASCAYASSDQLEKANEILSRLNAGIGIRAAVGVRNEDLNHTRWAREQDELRARKAARWITSPSLVGEIEESPTTESPDILYSPLVFEEPWEVTG</sequence>
<dbReference type="PANTHER" id="PTHR38791">
    <property type="entry name" value="ZN(II)2CYS6 TRANSCRIPTION FACTOR (EUROFUNG)-RELATED-RELATED"/>
    <property type="match status" value="1"/>
</dbReference>
<dbReference type="InterPro" id="IPR001138">
    <property type="entry name" value="Zn2Cys6_DnaBD"/>
</dbReference>
<keyword evidence="5" id="KW-1185">Reference proteome</keyword>
<dbReference type="PROSITE" id="PS50048">
    <property type="entry name" value="ZN2_CY6_FUNGAL_2"/>
    <property type="match status" value="1"/>
</dbReference>
<feature type="transmembrane region" description="Helical" evidence="2">
    <location>
        <begin position="12"/>
        <end position="32"/>
    </location>
</feature>
<feature type="domain" description="Zn(2)-C6 fungal-type" evidence="3">
    <location>
        <begin position="35"/>
        <end position="64"/>
    </location>
</feature>